<dbReference type="GO" id="GO:0003677">
    <property type="term" value="F:DNA binding"/>
    <property type="evidence" value="ECO:0007669"/>
    <property type="project" value="UniProtKB-KW"/>
</dbReference>
<evidence type="ECO:0000256" key="3">
    <source>
        <dbReference type="ARBA" id="ARBA00023163"/>
    </source>
</evidence>
<reference evidence="6" key="2">
    <citation type="submission" date="2021-04" db="EMBL/GenBank/DDBJ databases">
        <title>Isolation and genomic analysis of the ibuprofen-degrading bacterium Sphingomonas strain MPO218.</title>
        <authorList>
            <person name="Aulestia M."/>
            <person name="Flores A."/>
            <person name="Mangas E.L."/>
            <person name="Perez-Pulido A.J."/>
            <person name="Santero E."/>
            <person name="Camacho E.M."/>
        </authorList>
    </citation>
    <scope>NUCLEOTIDE SEQUENCE</scope>
    <source>
        <strain evidence="6">MPO218</strain>
    </source>
</reference>
<keyword evidence="4" id="KW-0472">Membrane</keyword>
<dbReference type="Pfam" id="PF00196">
    <property type="entry name" value="GerE"/>
    <property type="match status" value="1"/>
</dbReference>
<sequence length="146" mass="15634">MPKRRGQGPGWKQVTAYGGLLAAGTLALQWLDYRRLARSYMDEIAIALVAGGFLVLGIVIGIRAFAPRAAPPFDGNPQAIESLGITPRELAVLRELAAGRSNKEIAIRLAVSPNTVKTHVARLFEKLGAARRTDALARARALGILP</sequence>
<keyword evidence="4" id="KW-1133">Transmembrane helix</keyword>
<keyword evidence="4" id="KW-0812">Transmembrane</keyword>
<proteinExistence type="predicted"/>
<dbReference type="Gene3D" id="1.10.10.10">
    <property type="entry name" value="Winged helix-like DNA-binding domain superfamily/Winged helix DNA-binding domain"/>
    <property type="match status" value="1"/>
</dbReference>
<organism evidence="6 7">
    <name type="scientific">Rhizorhabdus wittichii</name>
    <dbReference type="NCBI Taxonomy" id="160791"/>
    <lineage>
        <taxon>Bacteria</taxon>
        <taxon>Pseudomonadati</taxon>
        <taxon>Pseudomonadota</taxon>
        <taxon>Alphaproteobacteria</taxon>
        <taxon>Sphingomonadales</taxon>
        <taxon>Sphingomonadaceae</taxon>
        <taxon>Rhizorhabdus</taxon>
    </lineage>
</organism>
<dbReference type="AlphaFoldDB" id="A0A975HCJ8"/>
<evidence type="ECO:0000313" key="6">
    <source>
        <dbReference type="EMBL" id="QTH20445.1"/>
    </source>
</evidence>
<feature type="domain" description="HTH luxR-type" evidence="5">
    <location>
        <begin position="76"/>
        <end position="143"/>
    </location>
</feature>
<dbReference type="PROSITE" id="PS50043">
    <property type="entry name" value="HTH_LUXR_2"/>
    <property type="match status" value="1"/>
</dbReference>
<accession>A0A975HCJ8</accession>
<dbReference type="GO" id="GO:0006355">
    <property type="term" value="P:regulation of DNA-templated transcription"/>
    <property type="evidence" value="ECO:0007669"/>
    <property type="project" value="InterPro"/>
</dbReference>
<dbReference type="PANTHER" id="PTHR44688">
    <property type="entry name" value="DNA-BINDING TRANSCRIPTIONAL ACTIVATOR DEVR_DOSR"/>
    <property type="match status" value="1"/>
</dbReference>
<keyword evidence="2" id="KW-0238">DNA-binding</keyword>
<name>A0A975HCJ8_9SPHN</name>
<dbReference type="InterPro" id="IPR036388">
    <property type="entry name" value="WH-like_DNA-bd_sf"/>
</dbReference>
<dbReference type="PRINTS" id="PR00038">
    <property type="entry name" value="HTHLUXR"/>
</dbReference>
<dbReference type="Proteomes" id="UP000664914">
    <property type="component" value="Chromosome"/>
</dbReference>
<dbReference type="PROSITE" id="PS00622">
    <property type="entry name" value="HTH_LUXR_1"/>
    <property type="match status" value="1"/>
</dbReference>
<keyword evidence="1" id="KW-0805">Transcription regulation</keyword>
<dbReference type="InterPro" id="IPR000792">
    <property type="entry name" value="Tscrpt_reg_LuxR_C"/>
</dbReference>
<evidence type="ECO:0000259" key="5">
    <source>
        <dbReference type="PROSITE" id="PS50043"/>
    </source>
</evidence>
<gene>
    <name evidence="6" type="ORF">HRJ34_19185</name>
</gene>
<dbReference type="CDD" id="cd06170">
    <property type="entry name" value="LuxR_C_like"/>
    <property type="match status" value="1"/>
</dbReference>
<evidence type="ECO:0000256" key="1">
    <source>
        <dbReference type="ARBA" id="ARBA00023015"/>
    </source>
</evidence>
<keyword evidence="3" id="KW-0804">Transcription</keyword>
<dbReference type="SMART" id="SM00421">
    <property type="entry name" value="HTH_LUXR"/>
    <property type="match status" value="1"/>
</dbReference>
<dbReference type="EMBL" id="CP059319">
    <property type="protein sequence ID" value="QTH20445.1"/>
    <property type="molecule type" value="Genomic_DNA"/>
</dbReference>
<evidence type="ECO:0000256" key="4">
    <source>
        <dbReference type="SAM" id="Phobius"/>
    </source>
</evidence>
<dbReference type="InterPro" id="IPR016032">
    <property type="entry name" value="Sig_transdc_resp-reg_C-effctor"/>
</dbReference>
<protein>
    <submittedName>
        <fullName evidence="6">Response regulator transcription factor</fullName>
    </submittedName>
</protein>
<evidence type="ECO:0000313" key="7">
    <source>
        <dbReference type="Proteomes" id="UP000664914"/>
    </source>
</evidence>
<dbReference type="RefSeq" id="WP_208632131.1">
    <property type="nucleotide sequence ID" value="NZ_CP059319.1"/>
</dbReference>
<dbReference type="PANTHER" id="PTHR44688:SF16">
    <property type="entry name" value="DNA-BINDING TRANSCRIPTIONAL ACTIVATOR DEVR_DOSR"/>
    <property type="match status" value="1"/>
</dbReference>
<evidence type="ECO:0000256" key="2">
    <source>
        <dbReference type="ARBA" id="ARBA00023125"/>
    </source>
</evidence>
<reference evidence="6" key="1">
    <citation type="submission" date="2020-07" db="EMBL/GenBank/DDBJ databases">
        <authorList>
            <person name="Camacho E."/>
        </authorList>
    </citation>
    <scope>NUCLEOTIDE SEQUENCE</scope>
    <source>
        <strain evidence="6">MPO218</strain>
    </source>
</reference>
<dbReference type="SUPFAM" id="SSF46894">
    <property type="entry name" value="C-terminal effector domain of the bipartite response regulators"/>
    <property type="match status" value="1"/>
</dbReference>
<feature type="transmembrane region" description="Helical" evidence="4">
    <location>
        <begin position="45"/>
        <end position="66"/>
    </location>
</feature>